<evidence type="ECO:0000256" key="5">
    <source>
        <dbReference type="ARBA" id="ARBA00022617"/>
    </source>
</evidence>
<keyword evidence="3" id="KW-0813">Transport</keyword>
<sequence>MKLRSDVNHWGAIAKSFHWIVALAILGNGVFGLCMDLASNPMQKINWLALHKSIGLTVLALMLLRLAWRWPDGRPREEPAPRWQLVAARATHVVLYLLALALPLSGWWYNSVTGKPLQWFKLFNLPGLAAKNDALRHFSHAVHEYLFWFLVLVLVAHVGAALKHHVFDGDDVLRRMLPFGRLRNDKTQAGERS</sequence>
<dbReference type="InterPro" id="IPR052168">
    <property type="entry name" value="Cytochrome_b561_oxidase"/>
</dbReference>
<evidence type="ECO:0000256" key="2">
    <source>
        <dbReference type="ARBA" id="ARBA00004651"/>
    </source>
</evidence>
<name>A0ABV3QET7_9GAMM</name>
<accession>A0ABV3QET7</accession>
<evidence type="ECO:0000256" key="10">
    <source>
        <dbReference type="ARBA" id="ARBA00023004"/>
    </source>
</evidence>
<dbReference type="PANTHER" id="PTHR30529">
    <property type="entry name" value="CYTOCHROME B561"/>
    <property type="match status" value="1"/>
</dbReference>
<keyword evidence="9 13" id="KW-1133">Transmembrane helix</keyword>
<evidence type="ECO:0000256" key="12">
    <source>
        <dbReference type="ARBA" id="ARBA00037975"/>
    </source>
</evidence>
<dbReference type="InterPro" id="IPR016174">
    <property type="entry name" value="Di-haem_cyt_TM"/>
</dbReference>
<keyword evidence="10" id="KW-0408">Iron</keyword>
<comment type="cofactor">
    <cofactor evidence="1">
        <name>heme b</name>
        <dbReference type="ChEBI" id="CHEBI:60344"/>
    </cofactor>
</comment>
<evidence type="ECO:0000256" key="8">
    <source>
        <dbReference type="ARBA" id="ARBA00022982"/>
    </source>
</evidence>
<dbReference type="SUPFAM" id="SSF81342">
    <property type="entry name" value="Transmembrane di-heme cytochromes"/>
    <property type="match status" value="1"/>
</dbReference>
<evidence type="ECO:0000256" key="11">
    <source>
        <dbReference type="ARBA" id="ARBA00023136"/>
    </source>
</evidence>
<comment type="subcellular location">
    <subcellularLocation>
        <location evidence="2">Cell membrane</location>
        <topology evidence="2">Multi-pass membrane protein</topology>
    </subcellularLocation>
</comment>
<feature type="domain" description="Cytochrome b561 bacterial/Ni-hydrogenase" evidence="14">
    <location>
        <begin position="9"/>
        <end position="178"/>
    </location>
</feature>
<reference evidence="15 16" key="1">
    <citation type="submission" date="2024-06" db="EMBL/GenBank/DDBJ databases">
        <authorList>
            <person name="Woo H."/>
        </authorList>
    </citation>
    <scope>NUCLEOTIDE SEQUENCE [LARGE SCALE GENOMIC DNA]</scope>
    <source>
        <strain evidence="15 16">Si-c</strain>
    </source>
</reference>
<comment type="similarity">
    <text evidence="12">Belongs to the cytochrome b561 family.</text>
</comment>
<dbReference type="RefSeq" id="WP_367854278.1">
    <property type="nucleotide sequence ID" value="NZ_JBFOHK010000002.1"/>
</dbReference>
<gene>
    <name evidence="15" type="ORF">ABQJ54_10720</name>
</gene>
<evidence type="ECO:0000256" key="9">
    <source>
        <dbReference type="ARBA" id="ARBA00022989"/>
    </source>
</evidence>
<feature type="transmembrane region" description="Helical" evidence="13">
    <location>
        <begin position="145"/>
        <end position="166"/>
    </location>
</feature>
<organism evidence="15 16">
    <name type="scientific">Rhodanobacter lycopersici</name>
    <dbReference type="NCBI Taxonomy" id="3162487"/>
    <lineage>
        <taxon>Bacteria</taxon>
        <taxon>Pseudomonadati</taxon>
        <taxon>Pseudomonadota</taxon>
        <taxon>Gammaproteobacteria</taxon>
        <taxon>Lysobacterales</taxon>
        <taxon>Rhodanobacteraceae</taxon>
        <taxon>Rhodanobacter</taxon>
    </lineage>
</organism>
<evidence type="ECO:0000313" key="15">
    <source>
        <dbReference type="EMBL" id="MEW9572227.1"/>
    </source>
</evidence>
<keyword evidence="8" id="KW-0249">Electron transport</keyword>
<protein>
    <submittedName>
        <fullName evidence="15">Cytochrome b</fullName>
    </submittedName>
</protein>
<comment type="caution">
    <text evidence="15">The sequence shown here is derived from an EMBL/GenBank/DDBJ whole genome shotgun (WGS) entry which is preliminary data.</text>
</comment>
<keyword evidence="7" id="KW-0479">Metal-binding</keyword>
<evidence type="ECO:0000256" key="13">
    <source>
        <dbReference type="SAM" id="Phobius"/>
    </source>
</evidence>
<feature type="transmembrane region" description="Helical" evidence="13">
    <location>
        <begin position="12"/>
        <end position="33"/>
    </location>
</feature>
<dbReference type="Proteomes" id="UP001556220">
    <property type="component" value="Unassembled WGS sequence"/>
</dbReference>
<dbReference type="EMBL" id="JBFOHK010000002">
    <property type="protein sequence ID" value="MEW9572227.1"/>
    <property type="molecule type" value="Genomic_DNA"/>
</dbReference>
<keyword evidence="4" id="KW-1003">Cell membrane</keyword>
<keyword evidence="5" id="KW-0349">Heme</keyword>
<evidence type="ECO:0000256" key="4">
    <source>
        <dbReference type="ARBA" id="ARBA00022475"/>
    </source>
</evidence>
<keyword evidence="11 13" id="KW-0472">Membrane</keyword>
<evidence type="ECO:0000259" key="14">
    <source>
        <dbReference type="Pfam" id="PF01292"/>
    </source>
</evidence>
<dbReference type="InterPro" id="IPR011577">
    <property type="entry name" value="Cyt_b561_bac/Ni-Hgenase"/>
</dbReference>
<dbReference type="Gene3D" id="1.20.950.20">
    <property type="entry name" value="Transmembrane di-heme cytochromes, Chain C"/>
    <property type="match status" value="1"/>
</dbReference>
<evidence type="ECO:0000256" key="6">
    <source>
        <dbReference type="ARBA" id="ARBA00022692"/>
    </source>
</evidence>
<feature type="transmembrane region" description="Helical" evidence="13">
    <location>
        <begin position="85"/>
        <end position="109"/>
    </location>
</feature>
<keyword evidence="6 13" id="KW-0812">Transmembrane</keyword>
<proteinExistence type="inferred from homology"/>
<dbReference type="Pfam" id="PF01292">
    <property type="entry name" value="Ni_hydr_CYTB"/>
    <property type="match status" value="1"/>
</dbReference>
<dbReference type="PANTHER" id="PTHR30529:SF7">
    <property type="entry name" value="CYTOCHROME B561 BACTERIAL_NI-HYDROGENASE DOMAIN-CONTAINING PROTEIN"/>
    <property type="match status" value="1"/>
</dbReference>
<evidence type="ECO:0000256" key="1">
    <source>
        <dbReference type="ARBA" id="ARBA00001970"/>
    </source>
</evidence>
<evidence type="ECO:0000256" key="3">
    <source>
        <dbReference type="ARBA" id="ARBA00022448"/>
    </source>
</evidence>
<keyword evidence="16" id="KW-1185">Reference proteome</keyword>
<feature type="transmembrane region" description="Helical" evidence="13">
    <location>
        <begin position="45"/>
        <end position="64"/>
    </location>
</feature>
<evidence type="ECO:0000256" key="7">
    <source>
        <dbReference type="ARBA" id="ARBA00022723"/>
    </source>
</evidence>
<evidence type="ECO:0000313" key="16">
    <source>
        <dbReference type="Proteomes" id="UP001556220"/>
    </source>
</evidence>